<dbReference type="AlphaFoldDB" id="A0A8T0Q7E2"/>
<dbReference type="InterPro" id="IPR013187">
    <property type="entry name" value="F-box-assoc_dom_typ3"/>
</dbReference>
<comment type="caution">
    <text evidence="2">The sequence shown here is derived from an EMBL/GenBank/DDBJ whole genome shotgun (WGS) entry which is preliminary data.</text>
</comment>
<feature type="domain" description="F-box" evidence="1">
    <location>
        <begin position="3"/>
        <end position="50"/>
    </location>
</feature>
<protein>
    <recommendedName>
        <fullName evidence="1">F-box domain-containing protein</fullName>
    </recommendedName>
</protein>
<name>A0A8T0Q7E2_PANVG</name>
<dbReference type="PANTHER" id="PTHR34591:SF43">
    <property type="entry name" value="F-BOX DOMAIN-CONTAINING PROTEIN"/>
    <property type="match status" value="1"/>
</dbReference>
<dbReference type="InterPro" id="IPR036047">
    <property type="entry name" value="F-box-like_dom_sf"/>
</dbReference>
<dbReference type="SUPFAM" id="SSF81383">
    <property type="entry name" value="F-box domain"/>
    <property type="match status" value="1"/>
</dbReference>
<accession>A0A8T0Q7E2</accession>
<evidence type="ECO:0000313" key="3">
    <source>
        <dbReference type="Proteomes" id="UP000823388"/>
    </source>
</evidence>
<dbReference type="Gene3D" id="1.20.1280.50">
    <property type="match status" value="1"/>
</dbReference>
<organism evidence="2 3">
    <name type="scientific">Panicum virgatum</name>
    <name type="common">Blackwell switchgrass</name>
    <dbReference type="NCBI Taxonomy" id="38727"/>
    <lineage>
        <taxon>Eukaryota</taxon>
        <taxon>Viridiplantae</taxon>
        <taxon>Streptophyta</taxon>
        <taxon>Embryophyta</taxon>
        <taxon>Tracheophyta</taxon>
        <taxon>Spermatophyta</taxon>
        <taxon>Magnoliopsida</taxon>
        <taxon>Liliopsida</taxon>
        <taxon>Poales</taxon>
        <taxon>Poaceae</taxon>
        <taxon>PACMAD clade</taxon>
        <taxon>Panicoideae</taxon>
        <taxon>Panicodae</taxon>
        <taxon>Paniceae</taxon>
        <taxon>Panicinae</taxon>
        <taxon>Panicum</taxon>
        <taxon>Panicum sect. Hiantes</taxon>
    </lineage>
</organism>
<evidence type="ECO:0000259" key="1">
    <source>
        <dbReference type="PROSITE" id="PS50181"/>
    </source>
</evidence>
<dbReference type="SMART" id="SM00256">
    <property type="entry name" value="FBOX"/>
    <property type="match status" value="1"/>
</dbReference>
<dbReference type="Pfam" id="PF08268">
    <property type="entry name" value="FBA_3"/>
    <property type="match status" value="1"/>
</dbReference>
<dbReference type="PANTHER" id="PTHR34591">
    <property type="entry name" value="OS03G0653100 PROTEIN-RELATED"/>
    <property type="match status" value="1"/>
</dbReference>
<dbReference type="EMBL" id="CM029049">
    <property type="protein sequence ID" value="KAG2570827.1"/>
    <property type="molecule type" value="Genomic_DNA"/>
</dbReference>
<gene>
    <name evidence="2" type="ORF">PVAP13_7KG034209</name>
</gene>
<evidence type="ECO:0000313" key="2">
    <source>
        <dbReference type="EMBL" id="KAG2570827.1"/>
    </source>
</evidence>
<dbReference type="PROSITE" id="PS50181">
    <property type="entry name" value="FBOX"/>
    <property type="match status" value="1"/>
</dbReference>
<reference evidence="2" key="1">
    <citation type="submission" date="2020-05" db="EMBL/GenBank/DDBJ databases">
        <title>WGS assembly of Panicum virgatum.</title>
        <authorList>
            <person name="Lovell J.T."/>
            <person name="Jenkins J."/>
            <person name="Shu S."/>
            <person name="Juenger T.E."/>
            <person name="Schmutz J."/>
        </authorList>
    </citation>
    <scope>NUCLEOTIDE SEQUENCE</scope>
    <source>
        <strain evidence="2">AP13</strain>
    </source>
</reference>
<dbReference type="InterPro" id="IPR001810">
    <property type="entry name" value="F-box_dom"/>
</dbReference>
<dbReference type="Pfam" id="PF12937">
    <property type="entry name" value="F-box-like"/>
    <property type="match status" value="1"/>
</dbReference>
<keyword evidence="3" id="KW-1185">Reference proteome</keyword>
<dbReference type="Proteomes" id="UP000823388">
    <property type="component" value="Chromosome 7K"/>
</dbReference>
<proteinExistence type="predicted"/>
<sequence>METKAVMALPDDMLTNILSRLPARSLVASQRVCKAWRDLVGDRGLLLPHTVRGLFINYQDYGKPHFFARPPLAAAADGARIKGKVDFIVRELNGNGYSYSCWHEVADHCNGLVLYRDTDQNVLYVLNPTTRRWARLPPCSGEAYGRRAFLVFDPAVSPVYKVLLAPRDRRKNEAEKDAFRLMDWPPSAWTWDDSRRGPGCGRRRCSSTKARRQGQLMSWLSLVKDKYQVIKSPIDLAECKNDVRSFLGRSKDGVYFGAINDDAKLRVWMFTESYDQTGWVSKHESNLKTNSWSLHEWNCDELEYDAPWIMDIANKKRYKEVSLQQDVCWNSDDDDIIDVTDDEEESCFSYVRFLGFHPYKEVIFLCDEGIAVACHLNSSKVQYLGPIHLGGIYNRGDRETFVYTPCLIGD</sequence>